<protein>
    <recommendedName>
        <fullName evidence="13">HIT domain-containing protein</fullName>
    </recommendedName>
</protein>
<evidence type="ECO:0000256" key="8">
    <source>
        <dbReference type="ARBA" id="ARBA00022801"/>
    </source>
</evidence>
<name>A0A4V6T4U0_MUSBA</name>
<dbReference type="InterPro" id="IPR058866">
    <property type="entry name" value="GDPGP1_N"/>
</dbReference>
<dbReference type="GO" id="GO:0000166">
    <property type="term" value="F:nucleotide binding"/>
    <property type="evidence" value="ECO:0007669"/>
    <property type="project" value="UniProtKB-KW"/>
</dbReference>
<dbReference type="GO" id="GO:0005085">
    <property type="term" value="F:guanyl-nucleotide exchange factor activity"/>
    <property type="evidence" value="ECO:0007669"/>
    <property type="project" value="UniProtKB-KW"/>
</dbReference>
<evidence type="ECO:0008006" key="13">
    <source>
        <dbReference type="Google" id="ProtNLM"/>
    </source>
</evidence>
<accession>A0A4V6T4U0</accession>
<comment type="similarity">
    <text evidence="2">Belongs to the GDPGP1 family.</text>
</comment>
<evidence type="ECO:0000256" key="7">
    <source>
        <dbReference type="ARBA" id="ARBA00022741"/>
    </source>
</evidence>
<feature type="domain" description="GDPGP1-like N-terminal" evidence="10">
    <location>
        <begin position="64"/>
        <end position="231"/>
    </location>
</feature>
<keyword evidence="12" id="KW-1185">Reference proteome</keyword>
<keyword evidence="5" id="KW-0808">Transferase</keyword>
<dbReference type="InterPro" id="IPR026506">
    <property type="entry name" value="GDPGP"/>
</dbReference>
<evidence type="ECO:0000256" key="1">
    <source>
        <dbReference type="ARBA" id="ARBA00004496"/>
    </source>
</evidence>
<organism evidence="11 12">
    <name type="scientific">Musa balbisiana</name>
    <name type="common">Banana</name>
    <dbReference type="NCBI Taxonomy" id="52838"/>
    <lineage>
        <taxon>Eukaryota</taxon>
        <taxon>Viridiplantae</taxon>
        <taxon>Streptophyta</taxon>
        <taxon>Embryophyta</taxon>
        <taxon>Tracheophyta</taxon>
        <taxon>Spermatophyta</taxon>
        <taxon>Magnoliopsida</taxon>
        <taxon>Liliopsida</taxon>
        <taxon>Zingiberales</taxon>
        <taxon>Musaceae</taxon>
        <taxon>Musa</taxon>
    </lineage>
</organism>
<dbReference type="Pfam" id="PF26216">
    <property type="entry name" value="GDPGP1_C"/>
    <property type="match status" value="1"/>
</dbReference>
<keyword evidence="6" id="KW-0548">Nucleotidyltransferase</keyword>
<comment type="caution">
    <text evidence="11">The sequence shown here is derived from an EMBL/GenBank/DDBJ whole genome shotgun (WGS) entry which is preliminary data.</text>
</comment>
<dbReference type="GO" id="GO:0005737">
    <property type="term" value="C:cytoplasm"/>
    <property type="evidence" value="ECO:0007669"/>
    <property type="project" value="UniProtKB-SubCell"/>
</dbReference>
<keyword evidence="3" id="KW-0963">Cytoplasm</keyword>
<keyword evidence="7" id="KW-0547">Nucleotide-binding</keyword>
<evidence type="ECO:0000256" key="6">
    <source>
        <dbReference type="ARBA" id="ARBA00022695"/>
    </source>
</evidence>
<reference evidence="11 12" key="1">
    <citation type="journal article" date="2019" name="Nat. Plants">
        <title>Genome sequencing of Musa balbisiana reveals subgenome evolution and function divergence in polyploid bananas.</title>
        <authorList>
            <person name="Yao X."/>
        </authorList>
    </citation>
    <scope>NUCLEOTIDE SEQUENCE [LARGE SCALE GENOMIC DNA]</scope>
    <source>
        <strain evidence="12">cv. DH-PKW</strain>
        <tissue evidence="11">Leaves</tissue>
    </source>
</reference>
<evidence type="ECO:0000256" key="2">
    <source>
        <dbReference type="ARBA" id="ARBA00006451"/>
    </source>
</evidence>
<evidence type="ECO:0000259" key="10">
    <source>
        <dbReference type="Pfam" id="PF26217"/>
    </source>
</evidence>
<evidence type="ECO:0000313" key="12">
    <source>
        <dbReference type="Proteomes" id="UP000317650"/>
    </source>
</evidence>
<dbReference type="Proteomes" id="UP000317650">
    <property type="component" value="Chromosome 4"/>
</dbReference>
<keyword evidence="4" id="KW-0344">Guanine-nucleotide releasing factor</keyword>
<keyword evidence="8" id="KW-0378">Hydrolase</keyword>
<evidence type="ECO:0000256" key="4">
    <source>
        <dbReference type="ARBA" id="ARBA00022658"/>
    </source>
</evidence>
<evidence type="ECO:0000313" key="11">
    <source>
        <dbReference type="EMBL" id="THU74905.1"/>
    </source>
</evidence>
<dbReference type="PANTHER" id="PTHR20884">
    <property type="entry name" value="GDP-D-GLUCOSE PHOSPHORYLASE 1"/>
    <property type="match status" value="1"/>
</dbReference>
<evidence type="ECO:0000259" key="9">
    <source>
        <dbReference type="Pfam" id="PF26216"/>
    </source>
</evidence>
<dbReference type="PANTHER" id="PTHR20884:SF9">
    <property type="entry name" value="OS12G0612100 PROTEIN"/>
    <property type="match status" value="1"/>
</dbReference>
<dbReference type="Pfam" id="PF26217">
    <property type="entry name" value="GDPGP1_N"/>
    <property type="match status" value="1"/>
</dbReference>
<sequence length="474" mass="53078">MAPVNQFEDEYAYLKQNTSSEQSKSHQLSLRSIITNVYQLGIPTKTDGACGGLPCSEEGRHSPLDIVLLSQWEEHAWKGHLRYDVSSCQMKVITGGKKFIAQLNENWRSNILMDLEKKIFQSLSPIRSSYMKTHREDVLFCVSCGEKEGSELVYSTVLPKDGILIIANANPVEYGHIFLVPYDVHQMPQFLDKRVLGLMSQITAEVANLSFHIFFDYDASRSLDHKCFQACYFADPLPVELLPTITIYGNLLTTGLYIGEVADYPLKAVVFISKNLKALVEIVGEMCSYLHDNGTTFSLLISDCGTRIFLFPQVYTLLGYRLSTWECGGYFVYDAKSDFNDVTEVDISKLLSSVIPVTGTRDGPSDEILLLFENSVYSSVRSAWFLQSPASNLLRSTLLVDHLRQVQVLSELVSEPSLVDVKDVPNSSGLRWSDHVGAVNHSWLQSCGMIQDVRSTISLLVESATLKTDQEMIS</sequence>
<dbReference type="AlphaFoldDB" id="A0A4V6T4U0"/>
<comment type="subcellular location">
    <subcellularLocation>
        <location evidence="1">Cytoplasm</location>
    </subcellularLocation>
</comment>
<evidence type="ECO:0000256" key="5">
    <source>
        <dbReference type="ARBA" id="ARBA00022679"/>
    </source>
</evidence>
<evidence type="ECO:0000256" key="3">
    <source>
        <dbReference type="ARBA" id="ARBA00022490"/>
    </source>
</evidence>
<dbReference type="EMBL" id="PYDT01000001">
    <property type="protein sequence ID" value="THU74905.1"/>
    <property type="molecule type" value="Genomic_DNA"/>
</dbReference>
<dbReference type="GO" id="GO:0016787">
    <property type="term" value="F:hydrolase activity"/>
    <property type="evidence" value="ECO:0007669"/>
    <property type="project" value="UniProtKB-KW"/>
</dbReference>
<gene>
    <name evidence="11" type="ORF">C4D60_Mb04t38330</name>
</gene>
<dbReference type="GO" id="GO:0006006">
    <property type="term" value="P:glucose metabolic process"/>
    <property type="evidence" value="ECO:0007669"/>
    <property type="project" value="TreeGrafter"/>
</dbReference>
<dbReference type="GO" id="GO:0080048">
    <property type="term" value="F:GDP-D-glucose phosphorylase activity"/>
    <property type="evidence" value="ECO:0007669"/>
    <property type="project" value="InterPro"/>
</dbReference>
<dbReference type="STRING" id="52838.A0A4V6T4U0"/>
<feature type="domain" description="GDPGP1-like C-terminal" evidence="9">
    <location>
        <begin position="238"/>
        <end position="354"/>
    </location>
</feature>
<dbReference type="InterPro" id="IPR058865">
    <property type="entry name" value="GDPGP1_C"/>
</dbReference>
<proteinExistence type="inferred from homology"/>